<proteinExistence type="predicted"/>
<organism evidence="1">
    <name type="scientific">Cucumis melo</name>
    <name type="common">Muskmelon</name>
    <dbReference type="NCBI Taxonomy" id="3656"/>
    <lineage>
        <taxon>Eukaryota</taxon>
        <taxon>Viridiplantae</taxon>
        <taxon>Streptophyta</taxon>
        <taxon>Embryophyta</taxon>
        <taxon>Tracheophyta</taxon>
        <taxon>Spermatophyta</taxon>
        <taxon>Magnoliopsida</taxon>
        <taxon>eudicotyledons</taxon>
        <taxon>Gunneridae</taxon>
        <taxon>Pentapetalae</taxon>
        <taxon>rosids</taxon>
        <taxon>fabids</taxon>
        <taxon>Cucurbitales</taxon>
        <taxon>Cucurbitaceae</taxon>
        <taxon>Benincaseae</taxon>
        <taxon>Cucumis</taxon>
    </lineage>
</organism>
<dbReference type="Gramene" id="MELO3C029714.2.1">
    <property type="protein sequence ID" value="MELO3C029714.2.1"/>
    <property type="gene ID" value="MELO3C029714.2"/>
</dbReference>
<dbReference type="AlphaFoldDB" id="A0A9I9E756"/>
<accession>A0A9I9E756</accession>
<sequence>MERSRKPAIGSLSFIQSPERHVHLPDTADIYCFLPFFFPLCHRLSLQLVNPTTATSAATQCLTTQHCSGATAANVSPMGPYPISTTCTFL</sequence>
<evidence type="ECO:0000313" key="1">
    <source>
        <dbReference type="EnsemblPlants" id="MELO3C029714.2.1"/>
    </source>
</evidence>
<dbReference type="EnsemblPlants" id="MELO3C029714.2.1">
    <property type="protein sequence ID" value="MELO3C029714.2.1"/>
    <property type="gene ID" value="MELO3C029714.2"/>
</dbReference>
<protein>
    <submittedName>
        <fullName evidence="1">Uncharacterized protein</fullName>
    </submittedName>
</protein>
<reference evidence="1" key="1">
    <citation type="submission" date="2023-03" db="UniProtKB">
        <authorList>
            <consortium name="EnsemblPlants"/>
        </authorList>
    </citation>
    <scope>IDENTIFICATION</scope>
</reference>
<name>A0A9I9E756_CUCME</name>